<dbReference type="EMBL" id="CM037011">
    <property type="protein sequence ID" value="KAH7692455.1"/>
    <property type="molecule type" value="Genomic_DNA"/>
</dbReference>
<name>A0ACB7WVN4_DIOAL</name>
<sequence>MAGVPTPTPTPFLEDLLRSSSSSSSSPSSPSPSPAPPSAHSILQAWSELRHPSSSSTLLSSLLTLSSVPRPSLHLSDPQAKILLSLLSSSPPSSPSTPLLLSLLSIWPRKSPRPSSSLLLSALPLIPSSLSPQSLLFLGSLSLHASSRTEALSLLSRLLDSPVAAPPPDLLPDFLAGLGYALSRSDPSFFKKGFTFLLRLWSFSPGSSFSPSLSNGLMVLKLLEWLVAGFLNSRSFHMVQILCNEVSPEMCRERMESGGFRFAVVMACAGVLRAFRMVGSSSKLGINLQMRSSVEGSIALVAKSLVLGSSDSEKHLLLQCLAIGLARCGPISFNADVFQCLCIALLDVIFPIMYLCRRALEVQDGNSEVKQHLESILFKEAGGITGVFCNQYALADEKSRVLIESDMWRYTQEVYLNLRLAVFVLRGMKDELLGDLEKIAEAAFLMVVVFAAEVTKRKLNAKASCESRSEVSVHVLVSFSCVEYLRRVRLSEYTDAIRQAVLTIQENASTCASFVGSMPSYIDLTEQQGLPHLEGKRYVWCNDEVQTARILFYLRVMPTCIGLVPGSLFAKVAAPTVFLYMQHPNGKVARAAHAVFVAFISSGNDSEQDDRSALKEQLTFYYIQRALEAFPGVTPFEGLASGIAALVRYLPAGSPALFYCVHSLVEKTHDLCAKATSRDANIWKNWEKDSEPFKKVTELLLRLISLVDIQVLPYTLKQLAELIAGLPKEGQNVLLGQLYSQIAESDDVVRKPILVSWLQSLSYLCSQKKPFGSSSKGSLSTGDTLSINATVSLL</sequence>
<accession>A0ACB7WVN4</accession>
<evidence type="ECO:0000313" key="2">
    <source>
        <dbReference type="Proteomes" id="UP000827976"/>
    </source>
</evidence>
<dbReference type="Proteomes" id="UP000827976">
    <property type="component" value="Chromosome 1"/>
</dbReference>
<organism evidence="1 2">
    <name type="scientific">Dioscorea alata</name>
    <name type="common">Purple yam</name>
    <dbReference type="NCBI Taxonomy" id="55571"/>
    <lineage>
        <taxon>Eukaryota</taxon>
        <taxon>Viridiplantae</taxon>
        <taxon>Streptophyta</taxon>
        <taxon>Embryophyta</taxon>
        <taxon>Tracheophyta</taxon>
        <taxon>Spermatophyta</taxon>
        <taxon>Magnoliopsida</taxon>
        <taxon>Liliopsida</taxon>
        <taxon>Dioscoreales</taxon>
        <taxon>Dioscoreaceae</taxon>
        <taxon>Dioscorea</taxon>
    </lineage>
</organism>
<evidence type="ECO:0000313" key="1">
    <source>
        <dbReference type="EMBL" id="KAH7692455.1"/>
    </source>
</evidence>
<protein>
    <submittedName>
        <fullName evidence="1">Armadillo-type fold-containing protein</fullName>
    </submittedName>
</protein>
<reference evidence="2" key="1">
    <citation type="journal article" date="2022" name="Nat. Commun.">
        <title>Chromosome evolution and the genetic basis of agronomically important traits in greater yam.</title>
        <authorList>
            <person name="Bredeson J.V."/>
            <person name="Lyons J.B."/>
            <person name="Oniyinde I.O."/>
            <person name="Okereke N.R."/>
            <person name="Kolade O."/>
            <person name="Nnabue I."/>
            <person name="Nwadili C.O."/>
            <person name="Hribova E."/>
            <person name="Parker M."/>
            <person name="Nwogha J."/>
            <person name="Shu S."/>
            <person name="Carlson J."/>
            <person name="Kariba R."/>
            <person name="Muthemba S."/>
            <person name="Knop K."/>
            <person name="Barton G.J."/>
            <person name="Sherwood A.V."/>
            <person name="Lopez-Montes A."/>
            <person name="Asiedu R."/>
            <person name="Jamnadass R."/>
            <person name="Muchugi A."/>
            <person name="Goodstein D."/>
            <person name="Egesi C.N."/>
            <person name="Featherston J."/>
            <person name="Asfaw A."/>
            <person name="Simpson G.G."/>
            <person name="Dolezel J."/>
            <person name="Hendre P.S."/>
            <person name="Van Deynze A."/>
            <person name="Kumar P.L."/>
            <person name="Obidiegwu J.E."/>
            <person name="Bhattacharjee R."/>
            <person name="Rokhsar D.S."/>
        </authorList>
    </citation>
    <scope>NUCLEOTIDE SEQUENCE [LARGE SCALE GENOMIC DNA]</scope>
    <source>
        <strain evidence="2">cv. TDa95/00328</strain>
    </source>
</reference>
<proteinExistence type="predicted"/>
<keyword evidence="2" id="KW-1185">Reference proteome</keyword>
<comment type="caution">
    <text evidence="1">The sequence shown here is derived from an EMBL/GenBank/DDBJ whole genome shotgun (WGS) entry which is preliminary data.</text>
</comment>
<gene>
    <name evidence="1" type="ORF">IHE45_01G067400</name>
</gene>